<dbReference type="InterPro" id="IPR036915">
    <property type="entry name" value="Cyclin-like_sf"/>
</dbReference>
<dbReference type="CDD" id="cd05016">
    <property type="entry name" value="SIS_PGI_2"/>
    <property type="match status" value="1"/>
</dbReference>
<dbReference type="EC" id="5.3.1.9" evidence="1 6"/>
<feature type="region of interest" description="Disordered" evidence="7">
    <location>
        <begin position="791"/>
        <end position="904"/>
    </location>
</feature>
<feature type="transmembrane region" description="Helical" evidence="8">
    <location>
        <begin position="1044"/>
        <end position="1062"/>
    </location>
</feature>
<feature type="domain" description="Cyclin N-terminal" evidence="9">
    <location>
        <begin position="634"/>
        <end position="723"/>
    </location>
</feature>
<feature type="compositionally biased region" description="Pro residues" evidence="7">
    <location>
        <begin position="856"/>
        <end position="872"/>
    </location>
</feature>
<evidence type="ECO:0000256" key="1">
    <source>
        <dbReference type="ARBA" id="ARBA00011952"/>
    </source>
</evidence>
<dbReference type="PROSITE" id="PS51463">
    <property type="entry name" value="P_GLUCOSE_ISOMERASE_3"/>
    <property type="match status" value="1"/>
</dbReference>
<feature type="compositionally biased region" description="Basic and acidic residues" evidence="7">
    <location>
        <begin position="569"/>
        <end position="584"/>
    </location>
</feature>
<dbReference type="Gene3D" id="1.10.1390.10">
    <property type="match status" value="1"/>
</dbReference>
<dbReference type="PANTHER" id="PTHR11469">
    <property type="entry name" value="GLUCOSE-6-PHOSPHATE ISOMERASE"/>
    <property type="match status" value="1"/>
</dbReference>
<dbReference type="Proteomes" id="UP000310158">
    <property type="component" value="Unassembled WGS sequence"/>
</dbReference>
<name>A0A4S4LWT4_9AGAM</name>
<comment type="function">
    <text evidence="5">In the cytoplasm, catalyzes the conversion of glucose-6-phosphate to fructose-6-phosphate, the second step in glycolysis, and the reverse reaction during gluconeogenesis.</text>
</comment>
<dbReference type="EMBL" id="SGPL01000171">
    <property type="protein sequence ID" value="THH16171.1"/>
    <property type="molecule type" value="Genomic_DNA"/>
</dbReference>
<gene>
    <name evidence="10" type="ORF">EW146_g4417</name>
</gene>
<dbReference type="GO" id="GO:0051156">
    <property type="term" value="P:glucose 6-phosphate metabolic process"/>
    <property type="evidence" value="ECO:0007669"/>
    <property type="project" value="TreeGrafter"/>
</dbReference>
<evidence type="ECO:0000256" key="7">
    <source>
        <dbReference type="SAM" id="MobiDB-lite"/>
    </source>
</evidence>
<feature type="compositionally biased region" description="Polar residues" evidence="7">
    <location>
        <begin position="79"/>
        <end position="107"/>
    </location>
</feature>
<dbReference type="PANTHER" id="PTHR11469:SF1">
    <property type="entry name" value="GLUCOSE-6-PHOSPHATE ISOMERASE"/>
    <property type="match status" value="1"/>
</dbReference>
<dbReference type="OrthoDB" id="3345970at2759"/>
<dbReference type="GO" id="GO:0005829">
    <property type="term" value="C:cytosol"/>
    <property type="evidence" value="ECO:0007669"/>
    <property type="project" value="TreeGrafter"/>
</dbReference>
<feature type="compositionally biased region" description="Low complexity" evidence="7">
    <location>
        <begin position="15"/>
        <end position="24"/>
    </location>
</feature>
<evidence type="ECO:0000256" key="4">
    <source>
        <dbReference type="ARBA" id="ARBA00023235"/>
    </source>
</evidence>
<evidence type="ECO:0000259" key="9">
    <source>
        <dbReference type="Pfam" id="PF00134"/>
    </source>
</evidence>
<dbReference type="Gene3D" id="3.40.50.10490">
    <property type="entry name" value="Glucose-6-phosphate isomerase like protein, domain 1"/>
    <property type="match status" value="1"/>
</dbReference>
<keyword evidence="11" id="KW-1185">Reference proteome</keyword>
<dbReference type="PROSITE" id="PS00174">
    <property type="entry name" value="P_GLUCOSE_ISOMERASE_2"/>
    <property type="match status" value="1"/>
</dbReference>
<dbReference type="GO" id="GO:0097367">
    <property type="term" value="F:carbohydrate derivative binding"/>
    <property type="evidence" value="ECO:0007669"/>
    <property type="project" value="InterPro"/>
</dbReference>
<proteinExistence type="inferred from homology"/>
<keyword evidence="4 6" id="KW-0413">Isomerase</keyword>
<evidence type="ECO:0000256" key="3">
    <source>
        <dbReference type="ARBA" id="ARBA00023152"/>
    </source>
</evidence>
<keyword evidence="8" id="KW-1133">Transmembrane helix</keyword>
<feature type="region of interest" description="Disordered" evidence="7">
    <location>
        <begin position="79"/>
        <end position="123"/>
    </location>
</feature>
<dbReference type="InterPro" id="IPR006671">
    <property type="entry name" value="Cyclin_N"/>
</dbReference>
<dbReference type="SUPFAM" id="SSF53697">
    <property type="entry name" value="SIS domain"/>
    <property type="match status" value="1"/>
</dbReference>
<keyword evidence="8" id="KW-0472">Membrane</keyword>
<feature type="region of interest" description="Disordered" evidence="7">
    <location>
        <begin position="515"/>
        <end position="534"/>
    </location>
</feature>
<dbReference type="InterPro" id="IPR001672">
    <property type="entry name" value="G6P_Isomerase"/>
</dbReference>
<dbReference type="AlphaFoldDB" id="A0A4S4LWT4"/>
<dbReference type="CDD" id="cd20557">
    <property type="entry name" value="CYCLIN_ScPCL1-like"/>
    <property type="match status" value="1"/>
</dbReference>
<dbReference type="Pfam" id="PF00342">
    <property type="entry name" value="PGI"/>
    <property type="match status" value="1"/>
</dbReference>
<feature type="region of interest" description="Disordered" evidence="7">
    <location>
        <begin position="1"/>
        <end position="32"/>
    </location>
</feature>
<comment type="caution">
    <text evidence="10">The sequence shown here is derived from an EMBL/GenBank/DDBJ whole genome shotgun (WGS) entry which is preliminary data.</text>
</comment>
<organism evidence="10 11">
    <name type="scientific">Bondarzewia mesenterica</name>
    <dbReference type="NCBI Taxonomy" id="1095465"/>
    <lineage>
        <taxon>Eukaryota</taxon>
        <taxon>Fungi</taxon>
        <taxon>Dikarya</taxon>
        <taxon>Basidiomycota</taxon>
        <taxon>Agaricomycotina</taxon>
        <taxon>Agaricomycetes</taxon>
        <taxon>Russulales</taxon>
        <taxon>Bondarzewiaceae</taxon>
        <taxon>Bondarzewia</taxon>
    </lineage>
</organism>
<dbReference type="GO" id="GO:0004347">
    <property type="term" value="F:glucose-6-phosphate isomerase activity"/>
    <property type="evidence" value="ECO:0007669"/>
    <property type="project" value="UniProtKB-EC"/>
</dbReference>
<protein>
    <recommendedName>
        <fullName evidence="1 6">Glucose-6-phosphate isomerase</fullName>
        <ecNumber evidence="1 6">5.3.1.9</ecNumber>
    </recommendedName>
</protein>
<sequence length="1128" mass="127071">MPSIFPNTPPHTHITLSSSNAPSPNTLPTPTPTPSLIPIHHLSVALTFRGANFIVLYVNFSSTNVWVNTWRSEFQSTLRDSTTSSPTSAPVFSTQTSAQQASRASDYNSRSTEEKNTNNTNKENKWSWNNVRYIIEAALVQAKLLNRTLVLPSFPNNSACSTICAEFAPIVNRGDAVGWEQWRDLPIEQQMAWEIPISVINVTHLHTTQPVVLISEYLRLHGQSPEMEVGNGAWQRRLYHKSANAFSEDNTRIPSLYVIENHWYDPPGTHRVDYLTEFLKERGGWMLDSGDMETSPKSRWTSRPSNEAYERVNAILGGLGRDSPGWDEVRRAFQTEGSIWRWDVSTDEKLERLLQENGWEVRYTFQGAKTVVDPICQVVSRSTLQGFVEEYGHHDEDVILLAGELHLGRKPGALRFTMTTARDDFVRTVSYHLRPTYNVLDLARRIDGQMTKLTEGRRWMGAHMCRGDFVRLGWAMDVSVEAHVDRVKQHLDAGWETLRALRAVETYHVLDARAEPSKLDSEPPRFDDPASDGPLFAHLRRYYNEAGNDDEDDQDANDHDVGDTTTPRTHNDAEDDHARGPGRRGDVARISALAPSIKAPPSAPFVSQLFACPELPPPSAPPSAPTPRLDHFIAYTLHRTCFHVSITFAALFLLQHLTTRFPAAKGSTGHRLFISAFMIASKIICDDTYSNKSWSILGQGMFALREINQMEREMCSYVEWQLNVEPQVLRDFEAKVRRNFAGPGPYPPIVLPQPSPSTFSNHRIHIHHDSFLRPAHVPTHCLVLLHAHRPHPSTQPAHLVPPPPPTPPPPLPQAPSHPKPLSILKAATSPRSPRVQQGARPAWRTQSETPSWCPTSPLPCLPRPSPSTPPPLRQRRRRRQSPLHQAPMPYPPRRRHRHYERRNPKPAAHVRLCYTDRAQMHALLPYNQYLHQFADYFQQGDMESNGKFVTKGGQRVNYQTGPIIWGAAGTNGQHSFCRLLHQGTKLVPTDFLAPATTHNLIRNSLHHRILLSNFFAQPEALAFGKTEEQVRKSKVFGGNRPSNIIVFLLLMPVTLGSLIALYKHKIFTQGVILGINSFDQMGVELDKVLANNILAQLGKPEDVKGHDSSVFFGRFEVEGSASEPLEDI</sequence>
<keyword evidence="3 6" id="KW-0324">Glycolysis</keyword>
<feature type="compositionally biased region" description="Pro residues" evidence="7">
    <location>
        <begin position="799"/>
        <end position="818"/>
    </location>
</feature>
<comment type="similarity">
    <text evidence="6">Belongs to the GPI family.</text>
</comment>
<dbReference type="InterPro" id="IPR023096">
    <property type="entry name" value="G6P_Isomerase_C"/>
</dbReference>
<dbReference type="SUPFAM" id="SSF47954">
    <property type="entry name" value="Cyclin-like"/>
    <property type="match status" value="1"/>
</dbReference>
<reference evidence="10 11" key="1">
    <citation type="submission" date="2019-02" db="EMBL/GenBank/DDBJ databases">
        <title>Genome sequencing of the rare red list fungi Bondarzewia mesenterica.</title>
        <authorList>
            <person name="Buettner E."/>
            <person name="Kellner H."/>
        </authorList>
    </citation>
    <scope>NUCLEOTIDE SEQUENCE [LARGE SCALE GENOMIC DNA]</scope>
    <source>
        <strain evidence="10 11">DSM 108281</strain>
    </source>
</reference>
<dbReference type="InterPro" id="IPR046348">
    <property type="entry name" value="SIS_dom_sf"/>
</dbReference>
<dbReference type="GO" id="GO:0006096">
    <property type="term" value="P:glycolytic process"/>
    <property type="evidence" value="ECO:0007669"/>
    <property type="project" value="UniProtKB-UniPathway"/>
</dbReference>
<comment type="pathway">
    <text evidence="6">Carbohydrate degradation; glycolysis; D-glyceraldehyde 3-phosphate and glycerone phosphate from D-glucose: step 2/4.</text>
</comment>
<evidence type="ECO:0000313" key="10">
    <source>
        <dbReference type="EMBL" id="THH16171.1"/>
    </source>
</evidence>
<comment type="catalytic activity">
    <reaction evidence="6">
        <text>alpha-D-glucose 6-phosphate = beta-D-fructose 6-phosphate</text>
        <dbReference type="Rhea" id="RHEA:11816"/>
        <dbReference type="ChEBI" id="CHEBI:57634"/>
        <dbReference type="ChEBI" id="CHEBI:58225"/>
        <dbReference type="EC" id="5.3.1.9"/>
    </reaction>
</comment>
<feature type="non-terminal residue" evidence="10">
    <location>
        <position position="1128"/>
    </location>
</feature>
<dbReference type="GO" id="GO:0006094">
    <property type="term" value="P:gluconeogenesis"/>
    <property type="evidence" value="ECO:0007669"/>
    <property type="project" value="UniProtKB-KW"/>
</dbReference>
<feature type="compositionally biased region" description="Basic and acidic residues" evidence="7">
    <location>
        <begin position="515"/>
        <end position="528"/>
    </location>
</feature>
<evidence type="ECO:0000256" key="6">
    <source>
        <dbReference type="RuleBase" id="RU000612"/>
    </source>
</evidence>
<dbReference type="InterPro" id="IPR018189">
    <property type="entry name" value="Phosphoglucose_isomerase_CS"/>
</dbReference>
<evidence type="ECO:0000313" key="11">
    <source>
        <dbReference type="Proteomes" id="UP000310158"/>
    </source>
</evidence>
<dbReference type="Gene3D" id="1.10.472.10">
    <property type="entry name" value="Cyclin-like"/>
    <property type="match status" value="1"/>
</dbReference>
<evidence type="ECO:0000256" key="8">
    <source>
        <dbReference type="SAM" id="Phobius"/>
    </source>
</evidence>
<dbReference type="GO" id="GO:0048029">
    <property type="term" value="F:monosaccharide binding"/>
    <property type="evidence" value="ECO:0007669"/>
    <property type="project" value="TreeGrafter"/>
</dbReference>
<dbReference type="InterPro" id="IPR035482">
    <property type="entry name" value="SIS_PGI_2"/>
</dbReference>
<dbReference type="UniPathway" id="UPA00109">
    <property type="reaction ID" value="UER00181"/>
</dbReference>
<feature type="region of interest" description="Disordered" evidence="7">
    <location>
        <begin position="546"/>
        <end position="584"/>
    </location>
</feature>
<dbReference type="Pfam" id="PF00134">
    <property type="entry name" value="Cyclin_N"/>
    <property type="match status" value="1"/>
</dbReference>
<keyword evidence="2 6" id="KW-0312">Gluconeogenesis</keyword>
<keyword evidence="8" id="KW-0812">Transmembrane</keyword>
<evidence type="ECO:0000256" key="5">
    <source>
        <dbReference type="ARBA" id="ARBA00024178"/>
    </source>
</evidence>
<dbReference type="PRINTS" id="PR00662">
    <property type="entry name" value="G6PISOMERASE"/>
</dbReference>
<evidence type="ECO:0000256" key="2">
    <source>
        <dbReference type="ARBA" id="ARBA00022432"/>
    </source>
</evidence>
<accession>A0A4S4LWT4</accession>